<reference evidence="1" key="1">
    <citation type="journal article" date="2021" name="Proc. Natl. Acad. Sci. U.S.A.">
        <title>A Catalog of Tens of Thousands of Viruses from Human Metagenomes Reveals Hidden Associations with Chronic Diseases.</title>
        <authorList>
            <person name="Tisza M.J."/>
            <person name="Buck C.B."/>
        </authorList>
    </citation>
    <scope>NUCLEOTIDE SEQUENCE</scope>
    <source>
        <strain evidence="1">CtmHK36</strain>
    </source>
</reference>
<evidence type="ECO:0000313" key="1">
    <source>
        <dbReference type="EMBL" id="DAF60414.1"/>
    </source>
</evidence>
<protein>
    <submittedName>
        <fullName evidence="1">Uncharacterized protein</fullName>
    </submittedName>
</protein>
<proteinExistence type="predicted"/>
<dbReference type="EMBL" id="BK032788">
    <property type="protein sequence ID" value="DAF60414.1"/>
    <property type="molecule type" value="Genomic_DNA"/>
</dbReference>
<name>A0A8S5TAZ6_9CAUD</name>
<sequence>MARFIELHNMWLDSPILVNVESIEVVEKVKNDKGLTSRLILKDGLHYVKENFEEIKKLLSE</sequence>
<accession>A0A8S5TAZ6</accession>
<organism evidence="1">
    <name type="scientific">Siphoviridae sp. ctmHK36</name>
    <dbReference type="NCBI Taxonomy" id="2827931"/>
    <lineage>
        <taxon>Viruses</taxon>
        <taxon>Duplodnaviria</taxon>
        <taxon>Heunggongvirae</taxon>
        <taxon>Uroviricota</taxon>
        <taxon>Caudoviricetes</taxon>
    </lineage>
</organism>